<dbReference type="Gene3D" id="4.10.240.10">
    <property type="entry name" value="Zn(2)-C6 fungal-type DNA-binding domain"/>
    <property type="match status" value="1"/>
</dbReference>
<feature type="region of interest" description="Disordered" evidence="6">
    <location>
        <begin position="627"/>
        <end position="661"/>
    </location>
</feature>
<dbReference type="PROSITE" id="PS00463">
    <property type="entry name" value="ZN2_CY6_FUNGAL_1"/>
    <property type="match status" value="1"/>
</dbReference>
<dbReference type="EMBL" id="CDHN01000005">
    <property type="protein sequence ID" value="CEJ93242.1"/>
    <property type="molecule type" value="Genomic_DNA"/>
</dbReference>
<keyword evidence="5" id="KW-0539">Nucleus</keyword>
<dbReference type="PROSITE" id="PS50048">
    <property type="entry name" value="ZN2_CY6_FUNGAL_2"/>
    <property type="match status" value="1"/>
</dbReference>
<evidence type="ECO:0000256" key="4">
    <source>
        <dbReference type="ARBA" id="ARBA00023163"/>
    </source>
</evidence>
<dbReference type="InterPro" id="IPR001138">
    <property type="entry name" value="Zn2Cys6_DnaBD"/>
</dbReference>
<dbReference type="SUPFAM" id="SSF57701">
    <property type="entry name" value="Zn2/Cys6 DNA-binding domain"/>
    <property type="match status" value="1"/>
</dbReference>
<dbReference type="GO" id="GO:0000981">
    <property type="term" value="F:DNA-binding transcription factor activity, RNA polymerase II-specific"/>
    <property type="evidence" value="ECO:0007669"/>
    <property type="project" value="InterPro"/>
</dbReference>
<dbReference type="CDD" id="cd12148">
    <property type="entry name" value="fungal_TF_MHR"/>
    <property type="match status" value="1"/>
</dbReference>
<dbReference type="GO" id="GO:0005634">
    <property type="term" value="C:nucleus"/>
    <property type="evidence" value="ECO:0007669"/>
    <property type="project" value="UniProtKB-SubCell"/>
</dbReference>
<accession>A0A0A1TQH0</accession>
<gene>
    <name evidence="8" type="ORF">VHEMI08848</name>
</gene>
<feature type="region of interest" description="Disordered" evidence="6">
    <location>
        <begin position="97"/>
        <end position="148"/>
    </location>
</feature>
<dbReference type="CDD" id="cd00067">
    <property type="entry name" value="GAL4"/>
    <property type="match status" value="1"/>
</dbReference>
<evidence type="ECO:0000259" key="7">
    <source>
        <dbReference type="PROSITE" id="PS50048"/>
    </source>
</evidence>
<evidence type="ECO:0000256" key="6">
    <source>
        <dbReference type="SAM" id="MobiDB-lite"/>
    </source>
</evidence>
<evidence type="ECO:0000256" key="1">
    <source>
        <dbReference type="ARBA" id="ARBA00004123"/>
    </source>
</evidence>
<dbReference type="InterPro" id="IPR051089">
    <property type="entry name" value="prtT"/>
</dbReference>
<evidence type="ECO:0000313" key="9">
    <source>
        <dbReference type="Proteomes" id="UP000039046"/>
    </source>
</evidence>
<evidence type="ECO:0000313" key="8">
    <source>
        <dbReference type="EMBL" id="CEJ93242.1"/>
    </source>
</evidence>
<keyword evidence="9" id="KW-1185">Reference proteome</keyword>
<evidence type="ECO:0000256" key="3">
    <source>
        <dbReference type="ARBA" id="ARBA00023125"/>
    </source>
</evidence>
<dbReference type="AlphaFoldDB" id="A0A0A1TQH0"/>
<dbReference type="HOGENOM" id="CLU_010001_1_0_1"/>
<keyword evidence="2" id="KW-0805">Transcription regulation</keyword>
<dbReference type="GO" id="GO:0008270">
    <property type="term" value="F:zinc ion binding"/>
    <property type="evidence" value="ECO:0007669"/>
    <property type="project" value="InterPro"/>
</dbReference>
<protein>
    <recommendedName>
        <fullName evidence="7">Zn(2)-C6 fungal-type domain-containing protein</fullName>
    </recommendedName>
</protein>
<name>A0A0A1TQH0_9HYPO</name>
<dbReference type="PANTHER" id="PTHR31845">
    <property type="entry name" value="FINGER DOMAIN PROTEIN, PUTATIVE-RELATED"/>
    <property type="match status" value="1"/>
</dbReference>
<dbReference type="GO" id="GO:0000976">
    <property type="term" value="F:transcription cis-regulatory region binding"/>
    <property type="evidence" value="ECO:0007669"/>
    <property type="project" value="TreeGrafter"/>
</dbReference>
<dbReference type="PANTHER" id="PTHR31845:SF17">
    <property type="entry name" value="ZN(II)2CYS6 TRANSCRIPTION FACTOR (EUROFUNG)"/>
    <property type="match status" value="1"/>
</dbReference>
<feature type="domain" description="Zn(2)-C6 fungal-type" evidence="7">
    <location>
        <begin position="12"/>
        <end position="44"/>
    </location>
</feature>
<dbReference type="Proteomes" id="UP000039046">
    <property type="component" value="Unassembled WGS sequence"/>
</dbReference>
<sequence>MDASPRPSKQAACLVCRRGKIKCDYLPQQSRCRRCVQLDCECIRPDFHAGRQRGIKNKRVGIDKAFFQVQQAVKRARTTQNPTKEDTEAIARIRNIIQELDGNGSPDTESKYAGENDMSDDEEGDDGGGDGSTSTPNFPHQGDETQDVDGAENPLQLLARASYFRPSTEPKPQASPQKPRQEEREDDIHDFFASPMSDLDVGDDIDPISLGLVSEEEAENLFTFFHTNLAHTRWGMDPRMYNVHFTRSRSAFLTTSIMAASALFLATSGPLSKRLSNHVKALAQRVIVKRHRSVEIVLAFVVNIPWMFPGQRSTDDETCAYISMATTVAIDLLMHKALVSKEALESGSGLARGECLDMRTALDIDGYPDIDPWSERGAMLLRSRERCWISLWVVERGMCLARGRPFIVPSTRFIKECDNWHRSAHAHPHDGHIVSMAVLRRDLDTLFATVRACCDGSQAVTSDGSFAAQSIQSSIEQFFDQWQTEWGASIGSGPSRRLPPYVEILVTHTRLSIYGGVINHPTAAIEVKRFFRTAGLSSALNVMRVAIQDEAQLQSMPNNTAIMISFAACFALTLSAYATDGSALVPGVRKLIVEAAGVLERIGTVTKHRNGLSVLYGKYLRQIVKKAASGSPNRRHHHARSSHQRSQTQPTNSISPASMRTPVSVQALTPQQYPANNQPQPGGVDQQILWPETLQFSSMSHDQIAQVLNQPGNEFAPSFGGLSWQDLNNFDWLAWPEFGT</sequence>
<dbReference type="InterPro" id="IPR036864">
    <property type="entry name" value="Zn2-C6_fun-type_DNA-bd_sf"/>
</dbReference>
<keyword evidence="3" id="KW-0238">DNA-binding</keyword>
<feature type="compositionally biased region" description="Acidic residues" evidence="6">
    <location>
        <begin position="117"/>
        <end position="128"/>
    </location>
</feature>
<dbReference type="Pfam" id="PF00172">
    <property type="entry name" value="Zn_clus"/>
    <property type="match status" value="1"/>
</dbReference>
<dbReference type="OrthoDB" id="3429912at2759"/>
<dbReference type="STRING" id="1531966.A0A0A1TQH0"/>
<comment type="subcellular location">
    <subcellularLocation>
        <location evidence="1">Nucleus</location>
    </subcellularLocation>
</comment>
<proteinExistence type="predicted"/>
<evidence type="ECO:0000256" key="2">
    <source>
        <dbReference type="ARBA" id="ARBA00023015"/>
    </source>
</evidence>
<evidence type="ECO:0000256" key="5">
    <source>
        <dbReference type="ARBA" id="ARBA00023242"/>
    </source>
</evidence>
<feature type="region of interest" description="Disordered" evidence="6">
    <location>
        <begin position="164"/>
        <end position="185"/>
    </location>
</feature>
<feature type="compositionally biased region" description="Polar residues" evidence="6">
    <location>
        <begin position="650"/>
        <end position="661"/>
    </location>
</feature>
<organism evidence="8 9">
    <name type="scientific">[Torrubiella] hemipterigena</name>
    <dbReference type="NCBI Taxonomy" id="1531966"/>
    <lineage>
        <taxon>Eukaryota</taxon>
        <taxon>Fungi</taxon>
        <taxon>Dikarya</taxon>
        <taxon>Ascomycota</taxon>
        <taxon>Pezizomycotina</taxon>
        <taxon>Sordariomycetes</taxon>
        <taxon>Hypocreomycetidae</taxon>
        <taxon>Hypocreales</taxon>
        <taxon>Clavicipitaceae</taxon>
        <taxon>Clavicipitaceae incertae sedis</taxon>
        <taxon>'Torrubiella' clade</taxon>
    </lineage>
</organism>
<keyword evidence="4" id="KW-0804">Transcription</keyword>
<reference evidence="8 9" key="1">
    <citation type="journal article" date="2015" name="Genome Announc.">
        <title>Draft Genome Sequence and Gene Annotation of the Entomopathogenic Fungus Verticillium hemipterigenum.</title>
        <authorList>
            <person name="Horn F."/>
            <person name="Habel A."/>
            <person name="Scharf D.H."/>
            <person name="Dworschak J."/>
            <person name="Brakhage A.A."/>
            <person name="Guthke R."/>
            <person name="Hertweck C."/>
            <person name="Linde J."/>
        </authorList>
    </citation>
    <scope>NUCLEOTIDE SEQUENCE [LARGE SCALE GENOMIC DNA]</scope>
</reference>
<dbReference type="SMART" id="SM00066">
    <property type="entry name" value="GAL4"/>
    <property type="match status" value="1"/>
</dbReference>
<feature type="compositionally biased region" description="Basic residues" evidence="6">
    <location>
        <begin position="633"/>
        <end position="643"/>
    </location>
</feature>